<dbReference type="PANTHER" id="PTHR35526:SF3">
    <property type="entry name" value="ANTI-SIGMA-F FACTOR RSBW"/>
    <property type="match status" value="1"/>
</dbReference>
<dbReference type="EMBL" id="FOAZ01000002">
    <property type="protein sequence ID" value="SEK45843.1"/>
    <property type="molecule type" value="Genomic_DNA"/>
</dbReference>
<organism evidence="3 4">
    <name type="scientific">Streptacidiphilus jiangxiensis</name>
    <dbReference type="NCBI Taxonomy" id="235985"/>
    <lineage>
        <taxon>Bacteria</taxon>
        <taxon>Bacillati</taxon>
        <taxon>Actinomycetota</taxon>
        <taxon>Actinomycetes</taxon>
        <taxon>Kitasatosporales</taxon>
        <taxon>Streptomycetaceae</taxon>
        <taxon>Streptacidiphilus</taxon>
    </lineage>
</organism>
<dbReference type="InterPro" id="IPR050267">
    <property type="entry name" value="Anti-sigma-factor_SerPK"/>
</dbReference>
<protein>
    <submittedName>
        <fullName evidence="3">Anti-sigma regulatory factor (Ser/Thr protein kinase)</fullName>
    </submittedName>
</protein>
<proteinExistence type="predicted"/>
<dbReference type="GO" id="GO:0004674">
    <property type="term" value="F:protein serine/threonine kinase activity"/>
    <property type="evidence" value="ECO:0007669"/>
    <property type="project" value="UniProtKB-KW"/>
</dbReference>
<keyword evidence="1" id="KW-0723">Serine/threonine-protein kinase</keyword>
<gene>
    <name evidence="3" type="ORF">SAMN05414137_10294</name>
</gene>
<name>A0A1H7H5Z2_STRJI</name>
<dbReference type="SUPFAM" id="SSF55874">
    <property type="entry name" value="ATPase domain of HSP90 chaperone/DNA topoisomerase II/histidine kinase"/>
    <property type="match status" value="1"/>
</dbReference>
<keyword evidence="3" id="KW-0808">Transferase</keyword>
<feature type="domain" description="Histidine kinase/HSP90-like ATPase" evidence="2">
    <location>
        <begin position="10"/>
        <end position="98"/>
    </location>
</feature>
<dbReference type="eggNOG" id="COG2172">
    <property type="taxonomic scope" value="Bacteria"/>
</dbReference>
<dbReference type="CDD" id="cd16936">
    <property type="entry name" value="HATPase_RsbW-like"/>
    <property type="match status" value="1"/>
</dbReference>
<evidence type="ECO:0000313" key="4">
    <source>
        <dbReference type="Proteomes" id="UP000183015"/>
    </source>
</evidence>
<dbReference type="Gene3D" id="3.30.565.10">
    <property type="entry name" value="Histidine kinase-like ATPase, C-terminal domain"/>
    <property type="match status" value="1"/>
</dbReference>
<reference evidence="4" key="1">
    <citation type="submission" date="2016-10" db="EMBL/GenBank/DDBJ databases">
        <authorList>
            <person name="Varghese N."/>
        </authorList>
    </citation>
    <scope>NUCLEOTIDE SEQUENCE [LARGE SCALE GENOMIC DNA]</scope>
    <source>
        <strain evidence="4">DSM 45096 / BCRC 16803 / CGMCC 4.1857 / CIP 109030 / JCM 12277 / KCTC 19219 / NBRC 100920 / 33214</strain>
    </source>
</reference>
<accession>A0A1H7H5Z2</accession>
<keyword evidence="3" id="KW-0418">Kinase</keyword>
<dbReference type="InterPro" id="IPR003594">
    <property type="entry name" value="HATPase_dom"/>
</dbReference>
<keyword evidence="4" id="KW-1185">Reference proteome</keyword>
<dbReference type="AlphaFoldDB" id="A0A1H7H5Z2"/>
<sequence>MVGRARDFSRDVVTEWGWADPAGADAEETIEDVLLVVSELVSNAMIHGGGAVELVLDVDPVRLTVGVSDLSPVRPVAREPEVPARPGGHGLLVVRRLCARWGTTPLADGKFVWAEFDAV</sequence>
<evidence type="ECO:0000259" key="2">
    <source>
        <dbReference type="Pfam" id="PF13581"/>
    </source>
</evidence>
<dbReference type="PANTHER" id="PTHR35526">
    <property type="entry name" value="ANTI-SIGMA-F FACTOR RSBW-RELATED"/>
    <property type="match status" value="1"/>
</dbReference>
<evidence type="ECO:0000256" key="1">
    <source>
        <dbReference type="ARBA" id="ARBA00022527"/>
    </source>
</evidence>
<dbReference type="Proteomes" id="UP000183015">
    <property type="component" value="Unassembled WGS sequence"/>
</dbReference>
<dbReference type="InterPro" id="IPR036890">
    <property type="entry name" value="HATPase_C_sf"/>
</dbReference>
<evidence type="ECO:0000313" key="3">
    <source>
        <dbReference type="EMBL" id="SEK45843.1"/>
    </source>
</evidence>
<dbReference type="STRING" id="235985.SAMN05414137_10294"/>
<dbReference type="Pfam" id="PF13581">
    <property type="entry name" value="HATPase_c_2"/>
    <property type="match status" value="1"/>
</dbReference>